<sequence>MRAFLAEHWAVAALWLCFTSAIDFALMGVDKWKARRDAWRIPESTLWLFALIGGALGGTLAMQVFRHKTRHWYFRFGFPLLAALDVALLIWLALG</sequence>
<dbReference type="InterPro" id="IPR010718">
    <property type="entry name" value="DUF1294"/>
</dbReference>
<proteinExistence type="predicted"/>
<keyword evidence="1" id="KW-0472">Membrane</keyword>
<dbReference type="AlphaFoldDB" id="A0A9D1Z4X2"/>
<dbReference type="EMBL" id="DXCX01000064">
    <property type="protein sequence ID" value="HIY73546.1"/>
    <property type="molecule type" value="Genomic_DNA"/>
</dbReference>
<comment type="caution">
    <text evidence="2">The sequence shown here is derived from an EMBL/GenBank/DDBJ whole genome shotgun (WGS) entry which is preliminary data.</text>
</comment>
<name>A0A9D1Z4X2_9FIRM</name>
<evidence type="ECO:0000313" key="2">
    <source>
        <dbReference type="EMBL" id="HIY73546.1"/>
    </source>
</evidence>
<evidence type="ECO:0000256" key="1">
    <source>
        <dbReference type="SAM" id="Phobius"/>
    </source>
</evidence>
<reference evidence="2" key="2">
    <citation type="submission" date="2021-04" db="EMBL/GenBank/DDBJ databases">
        <authorList>
            <person name="Gilroy R."/>
        </authorList>
    </citation>
    <scope>NUCLEOTIDE SEQUENCE</scope>
    <source>
        <strain evidence="2">CHK33-7979</strain>
    </source>
</reference>
<feature type="transmembrane region" description="Helical" evidence="1">
    <location>
        <begin position="72"/>
        <end position="94"/>
    </location>
</feature>
<protein>
    <submittedName>
        <fullName evidence="2">DUF1294 domain-containing protein</fullName>
    </submittedName>
</protein>
<dbReference type="Pfam" id="PF06961">
    <property type="entry name" value="DUF1294"/>
    <property type="match status" value="1"/>
</dbReference>
<dbReference type="Proteomes" id="UP000886824">
    <property type="component" value="Unassembled WGS sequence"/>
</dbReference>
<keyword evidence="1" id="KW-0812">Transmembrane</keyword>
<gene>
    <name evidence="2" type="ORF">H9826_06185</name>
</gene>
<accession>A0A9D1Z4X2</accession>
<keyword evidence="1" id="KW-1133">Transmembrane helix</keyword>
<feature type="transmembrane region" description="Helical" evidence="1">
    <location>
        <begin position="45"/>
        <end position="65"/>
    </location>
</feature>
<evidence type="ECO:0000313" key="3">
    <source>
        <dbReference type="Proteomes" id="UP000886824"/>
    </source>
</evidence>
<reference evidence="2" key="1">
    <citation type="journal article" date="2021" name="PeerJ">
        <title>Extensive microbial diversity within the chicken gut microbiome revealed by metagenomics and culture.</title>
        <authorList>
            <person name="Gilroy R."/>
            <person name="Ravi A."/>
            <person name="Getino M."/>
            <person name="Pursley I."/>
            <person name="Horton D.L."/>
            <person name="Alikhan N.F."/>
            <person name="Baker D."/>
            <person name="Gharbi K."/>
            <person name="Hall N."/>
            <person name="Watson M."/>
            <person name="Adriaenssens E.M."/>
            <person name="Foster-Nyarko E."/>
            <person name="Jarju S."/>
            <person name="Secka A."/>
            <person name="Antonio M."/>
            <person name="Oren A."/>
            <person name="Chaudhuri R.R."/>
            <person name="La Ragione R."/>
            <person name="Hildebrand F."/>
            <person name="Pallen M.J."/>
        </authorList>
    </citation>
    <scope>NUCLEOTIDE SEQUENCE</scope>
    <source>
        <strain evidence="2">CHK33-7979</strain>
    </source>
</reference>
<organism evidence="2 3">
    <name type="scientific">Candidatus Intestinimonas merdavium</name>
    <dbReference type="NCBI Taxonomy" id="2838622"/>
    <lineage>
        <taxon>Bacteria</taxon>
        <taxon>Bacillati</taxon>
        <taxon>Bacillota</taxon>
        <taxon>Clostridia</taxon>
        <taxon>Eubacteriales</taxon>
        <taxon>Intestinimonas</taxon>
    </lineage>
</organism>